<dbReference type="Proteomes" id="UP001317870">
    <property type="component" value="Chromosome"/>
</dbReference>
<name>A0ABM8CZF5_9NOCA</name>
<accession>A0ABM8CZF5</accession>
<keyword evidence="2" id="KW-1185">Reference proteome</keyword>
<gene>
    <name evidence="1" type="ORF">IFM12276_34320</name>
</gene>
<protein>
    <submittedName>
        <fullName evidence="1">Uncharacterized protein</fullName>
    </submittedName>
</protein>
<organism evidence="1 2">
    <name type="scientific">Nocardia sputorum</name>
    <dbReference type="NCBI Taxonomy" id="2984338"/>
    <lineage>
        <taxon>Bacteria</taxon>
        <taxon>Bacillati</taxon>
        <taxon>Actinomycetota</taxon>
        <taxon>Actinomycetes</taxon>
        <taxon>Mycobacteriales</taxon>
        <taxon>Nocardiaceae</taxon>
        <taxon>Nocardia</taxon>
    </lineage>
</organism>
<dbReference type="EMBL" id="AP026978">
    <property type="protein sequence ID" value="BDU00404.1"/>
    <property type="molecule type" value="Genomic_DNA"/>
</dbReference>
<sequence>MRLVPGGQQAFRVLEIVGAFALITTEPDLNGGRQFGVLTASLVPSGEQA</sequence>
<evidence type="ECO:0000313" key="1">
    <source>
        <dbReference type="EMBL" id="BDU00404.1"/>
    </source>
</evidence>
<reference evidence="1 2" key="1">
    <citation type="submission" date="2022-11" db="EMBL/GenBank/DDBJ databases">
        <title>Genome Sequencing of Nocardia sp. ON39_IFM12276 and assembly.</title>
        <authorList>
            <person name="Shimojima M."/>
            <person name="Toyokawa M."/>
            <person name="Uesaka K."/>
        </authorList>
    </citation>
    <scope>NUCLEOTIDE SEQUENCE [LARGE SCALE GENOMIC DNA]</scope>
    <source>
        <strain evidence="1 2">IFM 12276</strain>
    </source>
</reference>
<evidence type="ECO:0000313" key="2">
    <source>
        <dbReference type="Proteomes" id="UP001317870"/>
    </source>
</evidence>
<proteinExistence type="predicted"/>